<keyword evidence="4" id="KW-1185">Reference proteome</keyword>
<proteinExistence type="predicted"/>
<organism evidence="3 4">
    <name type="scientific">Nocardia testacea</name>
    <dbReference type="NCBI Taxonomy" id="248551"/>
    <lineage>
        <taxon>Bacteria</taxon>
        <taxon>Bacillati</taxon>
        <taxon>Actinomycetota</taxon>
        <taxon>Actinomycetes</taxon>
        <taxon>Mycobacteriales</taxon>
        <taxon>Nocardiaceae</taxon>
        <taxon>Nocardia</taxon>
    </lineage>
</organism>
<reference evidence="3 4" key="1">
    <citation type="submission" date="2024-10" db="EMBL/GenBank/DDBJ databases">
        <title>The Natural Products Discovery Center: Release of the First 8490 Sequenced Strains for Exploring Actinobacteria Biosynthetic Diversity.</title>
        <authorList>
            <person name="Kalkreuter E."/>
            <person name="Kautsar S.A."/>
            <person name="Yang D."/>
            <person name="Bader C.D."/>
            <person name="Teijaro C.N."/>
            <person name="Fluegel L."/>
            <person name="Davis C.M."/>
            <person name="Simpson J.R."/>
            <person name="Lauterbach L."/>
            <person name="Steele A.D."/>
            <person name="Gui C."/>
            <person name="Meng S."/>
            <person name="Li G."/>
            <person name="Viehrig K."/>
            <person name="Ye F."/>
            <person name="Su P."/>
            <person name="Kiefer A.F."/>
            <person name="Nichols A."/>
            <person name="Cepeda A.J."/>
            <person name="Yan W."/>
            <person name="Fan B."/>
            <person name="Jiang Y."/>
            <person name="Adhikari A."/>
            <person name="Zheng C.-J."/>
            <person name="Schuster L."/>
            <person name="Cowan T.M."/>
            <person name="Smanski M.J."/>
            <person name="Chevrette M.G."/>
            <person name="De Carvalho L.P.S."/>
            <person name="Shen B."/>
        </authorList>
    </citation>
    <scope>NUCLEOTIDE SEQUENCE [LARGE SCALE GENOMIC DNA]</scope>
    <source>
        <strain evidence="3 4">NPDC019377</strain>
    </source>
</reference>
<feature type="compositionally biased region" description="Low complexity" evidence="1">
    <location>
        <begin position="404"/>
        <end position="426"/>
    </location>
</feature>
<feature type="region of interest" description="Disordered" evidence="1">
    <location>
        <begin position="237"/>
        <end position="573"/>
    </location>
</feature>
<feature type="compositionally biased region" description="Low complexity" evidence="1">
    <location>
        <begin position="255"/>
        <end position="270"/>
    </location>
</feature>
<evidence type="ECO:0000259" key="2">
    <source>
        <dbReference type="Pfam" id="PF25547"/>
    </source>
</evidence>
<dbReference type="InterPro" id="IPR057746">
    <property type="entry name" value="CpnT-like_N"/>
</dbReference>
<feature type="compositionally biased region" description="Low complexity" evidence="1">
    <location>
        <begin position="322"/>
        <end position="346"/>
    </location>
</feature>
<dbReference type="Pfam" id="PF25547">
    <property type="entry name" value="WXG100_2"/>
    <property type="match status" value="1"/>
</dbReference>
<feature type="compositionally biased region" description="Polar residues" evidence="1">
    <location>
        <begin position="279"/>
        <end position="290"/>
    </location>
</feature>
<comment type="caution">
    <text evidence="3">The sequence shown here is derived from an EMBL/GenBank/DDBJ whole genome shotgun (WGS) entry which is preliminary data.</text>
</comment>
<accession>A0ABW7VZ11</accession>
<dbReference type="Gene3D" id="1.10.287.1060">
    <property type="entry name" value="ESAT-6-like"/>
    <property type="match status" value="1"/>
</dbReference>
<name>A0ABW7VZ11_9NOCA</name>
<feature type="compositionally biased region" description="Low complexity" evidence="1">
    <location>
        <begin position="297"/>
        <end position="314"/>
    </location>
</feature>
<evidence type="ECO:0000313" key="3">
    <source>
        <dbReference type="EMBL" id="MFI2231807.1"/>
    </source>
</evidence>
<dbReference type="EMBL" id="JBIRYL010000004">
    <property type="protein sequence ID" value="MFI2231807.1"/>
    <property type="molecule type" value="Genomic_DNA"/>
</dbReference>
<gene>
    <name evidence="3" type="ORF">ACH49Z_18355</name>
</gene>
<protein>
    <recommendedName>
        <fullName evidence="2">Outer membrane channel protein CpnT-like N-terminal domain-containing protein</fullName>
    </recommendedName>
</protein>
<dbReference type="Proteomes" id="UP001611494">
    <property type="component" value="Unassembled WGS sequence"/>
</dbReference>
<sequence>MSIHIPSEVVFFLNAVGVPYPDVDVDQVRELAESTREFATDVRITFNASTGTLDDMGSAMSGDSYQAILVGWSYYYGKMEELDTAFGIAATALDIAADVIEAIQIAVLIELAALAASFIAGMFTPAGPVTGPLIAAAARQIAKQMAEAIMWYLAAEVAAKAVEPLVEKFHQFIREALQPPEIPVSTSGSGPGKFYLDPDEVERYSRLLDSHADDLVSHGEKFGEKLANLDFTTPGLGVEPADWSGPPDMPPPVDTTPVGVSPGPGASPVSQLPTVDAHSGNSPESGTSSPENRRVQGPGDPDTAPTTNGPGTAASPSDPTRPATVSPAAAGTGPGSAPSSLAGVPPNGIDSYREGNAAADSRTVAAGNPGHSADLAGDESGRHRAGETAGMVPPGTAQATHSVPGQSSQAAPGAAQGQRPADAAPGRGSGGGGREGQRPADPATGKGQNGPGRAAAGSGSETQRPAARQGSKTPWSRAGGKTARVGSNTKRPDVEAPATAAREPAGHGGAVQAASAASDAPPQTGPQVFAPDTTTPPPGGPGDTATVDDREASAELPAKDIDAPAVGVQPPSR</sequence>
<feature type="domain" description="Outer membrane channel protein CpnT-like N-terminal" evidence="2">
    <location>
        <begin position="15"/>
        <end position="147"/>
    </location>
</feature>
<feature type="compositionally biased region" description="Low complexity" evidence="1">
    <location>
        <begin position="510"/>
        <end position="520"/>
    </location>
</feature>
<feature type="compositionally biased region" description="Basic and acidic residues" evidence="1">
    <location>
        <begin position="547"/>
        <end position="562"/>
    </location>
</feature>
<evidence type="ECO:0000313" key="4">
    <source>
        <dbReference type="Proteomes" id="UP001611494"/>
    </source>
</evidence>
<dbReference type="RefSeq" id="WP_397063188.1">
    <property type="nucleotide sequence ID" value="NZ_JBIRYL010000004.1"/>
</dbReference>
<evidence type="ECO:0000256" key="1">
    <source>
        <dbReference type="SAM" id="MobiDB-lite"/>
    </source>
</evidence>